<dbReference type="HOGENOM" id="CLU_096418_0_1_6"/>
<evidence type="ECO:0000259" key="1">
    <source>
        <dbReference type="Pfam" id="PF13470"/>
    </source>
</evidence>
<reference evidence="3 4" key="1">
    <citation type="journal article" date="2009" name="J. Bacteriol.">
        <title>Draft genome sequence of the extremely acidophilic bacterium Acidithiobacillus caldus ATCC 51756 reveals metabolic versatility in the genus Acidithiobacillus.</title>
        <authorList>
            <person name="Valdes J."/>
            <person name="Quatrini R."/>
            <person name="Hallberg K."/>
            <person name="Dopson M."/>
            <person name="Valenzuela P.D."/>
            <person name="Holmes D.S."/>
        </authorList>
    </citation>
    <scope>NUCLEOTIDE SEQUENCE [LARGE SCALE GENOMIC DNA]</scope>
    <source>
        <strain evidence="4">ATCC 51756 / DSM 8584 / KU</strain>
    </source>
</reference>
<protein>
    <submittedName>
        <fullName evidence="3">Uncharacterized protein</fullName>
    </submittedName>
</protein>
<evidence type="ECO:0000259" key="2">
    <source>
        <dbReference type="Pfam" id="PF26343"/>
    </source>
</evidence>
<dbReference type="RefSeq" id="WP_004869854.1">
    <property type="nucleotide sequence ID" value="NZ_CP005986.1"/>
</dbReference>
<dbReference type="EMBL" id="CP005986">
    <property type="protein sequence ID" value="AIA53983.1"/>
    <property type="molecule type" value="Genomic_DNA"/>
</dbReference>
<dbReference type="Pfam" id="PF26343">
    <property type="entry name" value="VapC50_C"/>
    <property type="match status" value="1"/>
</dbReference>
<proteinExistence type="predicted"/>
<feature type="domain" description="PIN" evidence="1">
    <location>
        <begin position="7"/>
        <end position="113"/>
    </location>
</feature>
<dbReference type="SUPFAM" id="SSF88723">
    <property type="entry name" value="PIN domain-like"/>
    <property type="match status" value="1"/>
</dbReference>
<sequence length="190" mass="21463">MSSHFTVVYDACVLYPAPLRDLLMHLALSDLYRARWSDRIHDEWMRNVLASRPDLTAEQLERTRRLMNAHVRDCLVTGFEYLIASIELPDPSDRHVVAAAIHAGASLIVTFNLKDFPAEALKPYNLAAQHPDDFIVDLLDLHPAGVLEAVARHRRNLKNPPKSADDYLDTLLAQGLTQSVAVMRPWVMAM</sequence>
<dbReference type="InterPro" id="IPR029060">
    <property type="entry name" value="PIN-like_dom_sf"/>
</dbReference>
<gene>
    <name evidence="3" type="ORF">Acaty_c0091</name>
</gene>
<evidence type="ECO:0000313" key="3">
    <source>
        <dbReference type="EMBL" id="AIA53983.1"/>
    </source>
</evidence>
<dbReference type="InterPro" id="IPR058652">
    <property type="entry name" value="VapC50_C"/>
</dbReference>
<dbReference type="InterPro" id="IPR002716">
    <property type="entry name" value="PIN_dom"/>
</dbReference>
<dbReference type="eggNOG" id="COG1569">
    <property type="taxonomic scope" value="Bacteria"/>
</dbReference>
<organism evidence="3 4">
    <name type="scientific">Acidithiobacillus caldus (strain ATCC 51756 / DSM 8584 / KU)</name>
    <dbReference type="NCBI Taxonomy" id="637389"/>
    <lineage>
        <taxon>Bacteria</taxon>
        <taxon>Pseudomonadati</taxon>
        <taxon>Pseudomonadota</taxon>
        <taxon>Acidithiobacillia</taxon>
        <taxon>Acidithiobacillales</taxon>
        <taxon>Acidithiobacillaceae</taxon>
        <taxon>Acidithiobacillus</taxon>
    </lineage>
</organism>
<accession>A0A059ZR01</accession>
<dbReference type="KEGG" id="acz:Acaty_c0091"/>
<dbReference type="Pfam" id="PF13470">
    <property type="entry name" value="PIN_3"/>
    <property type="match status" value="1"/>
</dbReference>
<feature type="domain" description="VapC50 C-terminal" evidence="2">
    <location>
        <begin position="131"/>
        <end position="184"/>
    </location>
</feature>
<dbReference type="AlphaFoldDB" id="A0A059ZR01"/>
<dbReference type="Proteomes" id="UP000005522">
    <property type="component" value="Chromosome"/>
</dbReference>
<evidence type="ECO:0000313" key="4">
    <source>
        <dbReference type="Proteomes" id="UP000005522"/>
    </source>
</evidence>
<name>A0A059ZR01_ACICK</name>